<dbReference type="Proteomes" id="UP000178198">
    <property type="component" value="Chromosome"/>
</dbReference>
<dbReference type="InterPro" id="IPR001173">
    <property type="entry name" value="Glyco_trans_2-like"/>
</dbReference>
<dbReference type="OrthoDB" id="744361at2"/>
<organism evidence="2 3">
    <name type="scientific">Flavobacterium commune</name>
    <dbReference type="NCBI Taxonomy" id="1306519"/>
    <lineage>
        <taxon>Bacteria</taxon>
        <taxon>Pseudomonadati</taxon>
        <taxon>Bacteroidota</taxon>
        <taxon>Flavobacteriia</taxon>
        <taxon>Flavobacteriales</taxon>
        <taxon>Flavobacteriaceae</taxon>
        <taxon>Flavobacterium</taxon>
    </lineage>
</organism>
<name>A0A1D9P869_9FLAO</name>
<proteinExistence type="predicted"/>
<dbReference type="PANTHER" id="PTHR22916">
    <property type="entry name" value="GLYCOSYLTRANSFERASE"/>
    <property type="match status" value="1"/>
</dbReference>
<dbReference type="STRING" id="1306519.BIW12_03075"/>
<feature type="domain" description="Glycosyltransferase 2-like" evidence="1">
    <location>
        <begin position="8"/>
        <end position="99"/>
    </location>
</feature>
<evidence type="ECO:0000313" key="2">
    <source>
        <dbReference type="EMBL" id="AOZ98494.1"/>
    </source>
</evidence>
<accession>A0A1D9P869</accession>
<evidence type="ECO:0000259" key="1">
    <source>
        <dbReference type="Pfam" id="PF00535"/>
    </source>
</evidence>
<dbReference type="GO" id="GO:0016758">
    <property type="term" value="F:hexosyltransferase activity"/>
    <property type="evidence" value="ECO:0007669"/>
    <property type="project" value="UniProtKB-ARBA"/>
</dbReference>
<dbReference type="RefSeq" id="WP_071183762.1">
    <property type="nucleotide sequence ID" value="NZ_CP017774.1"/>
</dbReference>
<sequence length="262" mass="30303">MKQTIQISFLITHFNRPLDLALCIDGIKKVPISNYEIVVSDDGSSIENIEKIQSYGVDQLVLAPVNQGLAANINKGLKMCKGEYIIYCQEDFIINPEIVNVLSECFDLLQSKKLDMIRFTSNFYFKKTIPVNPVVSRIPKFSMCNFLYNYYQYSDHPFITKKSFYERFGYYQEHTSGRYGETEYAIRILKSNAKIGITNKFMAFPIAGSQSVLANESNKRKNGKSINKSVLKIARAFRLYLECLLYDKSKRGLKTYRNFRKK</sequence>
<reference evidence="2 3" key="1">
    <citation type="submission" date="2016-10" db="EMBL/GenBank/DDBJ databases">
        <title>Complete Genome Sequence of Flavobacterium sp. PK15.</title>
        <authorList>
            <person name="Ekwe A."/>
            <person name="Kim S.B."/>
        </authorList>
    </citation>
    <scope>NUCLEOTIDE SEQUENCE [LARGE SCALE GENOMIC DNA]</scope>
    <source>
        <strain evidence="2 3">PK15</strain>
    </source>
</reference>
<dbReference type="PANTHER" id="PTHR22916:SF3">
    <property type="entry name" value="UDP-GLCNAC:BETAGAL BETA-1,3-N-ACETYLGLUCOSAMINYLTRANSFERASE-LIKE PROTEIN 1"/>
    <property type="match status" value="1"/>
</dbReference>
<dbReference type="SUPFAM" id="SSF53448">
    <property type="entry name" value="Nucleotide-diphospho-sugar transferases"/>
    <property type="match status" value="1"/>
</dbReference>
<evidence type="ECO:0000313" key="3">
    <source>
        <dbReference type="Proteomes" id="UP000178198"/>
    </source>
</evidence>
<dbReference type="KEGG" id="fcm:BIW12_03075"/>
<gene>
    <name evidence="2" type="ORF">BIW12_03075</name>
</gene>
<dbReference type="Pfam" id="PF00535">
    <property type="entry name" value="Glycos_transf_2"/>
    <property type="match status" value="1"/>
</dbReference>
<protein>
    <recommendedName>
        <fullName evidence="1">Glycosyltransferase 2-like domain-containing protein</fullName>
    </recommendedName>
</protein>
<dbReference type="Gene3D" id="3.90.550.10">
    <property type="entry name" value="Spore Coat Polysaccharide Biosynthesis Protein SpsA, Chain A"/>
    <property type="match status" value="1"/>
</dbReference>
<dbReference type="CDD" id="cd00761">
    <property type="entry name" value="Glyco_tranf_GTA_type"/>
    <property type="match status" value="1"/>
</dbReference>
<dbReference type="AlphaFoldDB" id="A0A1D9P869"/>
<dbReference type="EMBL" id="CP017774">
    <property type="protein sequence ID" value="AOZ98494.1"/>
    <property type="molecule type" value="Genomic_DNA"/>
</dbReference>
<dbReference type="InterPro" id="IPR029044">
    <property type="entry name" value="Nucleotide-diphossugar_trans"/>
</dbReference>
<keyword evidence="3" id="KW-1185">Reference proteome</keyword>